<gene>
    <name evidence="8" type="ordered locus">Ctha_2552</name>
</gene>
<dbReference type="RefSeq" id="WP_012501083.1">
    <property type="nucleotide sequence ID" value="NC_011026.1"/>
</dbReference>
<comment type="pathway">
    <text evidence="2">Carbohydrate metabolism; tricarboxylic acid cycle; isocitrate from oxaloacetate: step 1/2.</text>
</comment>
<dbReference type="InterPro" id="IPR036291">
    <property type="entry name" value="NAD(P)-bd_dom_sf"/>
</dbReference>
<dbReference type="CDD" id="cd06100">
    <property type="entry name" value="CCL_ACL-C"/>
    <property type="match status" value="1"/>
</dbReference>
<evidence type="ECO:0000313" key="9">
    <source>
        <dbReference type="Proteomes" id="UP000001208"/>
    </source>
</evidence>
<evidence type="ECO:0000256" key="1">
    <source>
        <dbReference type="ARBA" id="ARBA00004496"/>
    </source>
</evidence>
<dbReference type="Pfam" id="PF02629">
    <property type="entry name" value="CoA_binding"/>
    <property type="match status" value="1"/>
</dbReference>
<keyword evidence="3" id="KW-0963">Cytoplasm</keyword>
<dbReference type="InterPro" id="IPR005811">
    <property type="entry name" value="SUCC_ACL_C"/>
</dbReference>
<dbReference type="SMART" id="SM00881">
    <property type="entry name" value="CoA_binding"/>
    <property type="match status" value="1"/>
</dbReference>
<dbReference type="Gene3D" id="1.10.230.10">
    <property type="entry name" value="Cytochrome P450-Terp, domain 2"/>
    <property type="match status" value="1"/>
</dbReference>
<sequence>MSILVSKDTRVVIIGGRAGLNAAKRMAEFDFLVQKSLTVQAFVYPPEQGQQKEIFHGAKIENIPVYSQLSEALSEHPNIDTALIYIGAERAFGAAKEALEAKNIKLVSMITEGVPEKDARRLAKIAKQNSKIFNGPSSIGILTAGGCRLGVIGGEFNNLKKCLLYRPGSFGVITKSGGLSNETMWLCAQNGDGISTTVSIGGDAYPGTDFVTYLEMFEQDLDTKAVVIVGEVGGSLEEEAAEWFAAKKRRIRLIGVVGGTCQEVLPQGMKFGHAGAKEGKGRAGSARSKMQAMKDAGALVPDTFGGLSKCIKQVYEELKAEGSIKAEADLDESVLPELPKKVQEVMKAGEVVVEPLIRTTIADDRGEEPRYMGYAASELCQKGYGIEHTIGLLWGKRLPSQEEAEIIKRIIMISADHGPAVSGAFGAIIASCAGIDLPQAVSAGMTMIGPRFGGAVTNAGKYFKMGADEYPNDIPGFLAWMKKNVGPVPGIGHRVKSLKNPDRRVKYLVDYVKNQTKLHTPVLNFALEVEKVTTGKKDNLILNVDGAMGCILVDLGYPSHTLNGFFVLARTIGMIGHWIDQQEQNARLIRVYDYLINYAVREPREVPDMILPETEGK</sequence>
<evidence type="ECO:0000256" key="3">
    <source>
        <dbReference type="ARBA" id="ARBA00022490"/>
    </source>
</evidence>
<dbReference type="STRING" id="517418.Ctha_2552"/>
<dbReference type="eggNOG" id="COG0074">
    <property type="taxonomic scope" value="Bacteria"/>
</dbReference>
<dbReference type="KEGG" id="cts:Ctha_2552"/>
<dbReference type="Pfam" id="PF00285">
    <property type="entry name" value="Citrate_synt"/>
    <property type="match status" value="1"/>
</dbReference>
<dbReference type="Gene3D" id="1.10.580.10">
    <property type="entry name" value="Citrate Synthase, domain 1"/>
    <property type="match status" value="1"/>
</dbReference>
<evidence type="ECO:0000256" key="4">
    <source>
        <dbReference type="ARBA" id="ARBA00022516"/>
    </source>
</evidence>
<dbReference type="SUPFAM" id="SSF48256">
    <property type="entry name" value="Citrate synthase"/>
    <property type="match status" value="1"/>
</dbReference>
<evidence type="ECO:0000256" key="6">
    <source>
        <dbReference type="ARBA" id="ARBA00023098"/>
    </source>
</evidence>
<dbReference type="Gene3D" id="3.40.50.261">
    <property type="entry name" value="Succinyl-CoA synthetase domains"/>
    <property type="match status" value="1"/>
</dbReference>
<dbReference type="Gene3D" id="3.40.50.720">
    <property type="entry name" value="NAD(P)-binding Rossmann-like Domain"/>
    <property type="match status" value="1"/>
</dbReference>
<name>B3QY35_CHLT3</name>
<dbReference type="HOGENOM" id="CLU_006587_4_2_10"/>
<dbReference type="PRINTS" id="PR01798">
    <property type="entry name" value="SCOASYNTHASE"/>
</dbReference>
<dbReference type="AlphaFoldDB" id="B3QY35"/>
<dbReference type="PANTHER" id="PTHR23118:SF42">
    <property type="entry name" value="ATP-CITRATE SYNTHASE"/>
    <property type="match status" value="1"/>
</dbReference>
<organism evidence="8 9">
    <name type="scientific">Chloroherpeton thalassium (strain ATCC 35110 / GB-78)</name>
    <dbReference type="NCBI Taxonomy" id="517418"/>
    <lineage>
        <taxon>Bacteria</taxon>
        <taxon>Pseudomonadati</taxon>
        <taxon>Chlorobiota</taxon>
        <taxon>Chlorobiia</taxon>
        <taxon>Chlorobiales</taxon>
        <taxon>Chloroherpetonaceae</taxon>
        <taxon>Chloroherpeton</taxon>
    </lineage>
</organism>
<dbReference type="OrthoDB" id="9759263at2"/>
<dbReference type="InterPro" id="IPR003781">
    <property type="entry name" value="CoA-bd"/>
</dbReference>
<dbReference type="Pfam" id="PF00549">
    <property type="entry name" value="Ligase_CoA"/>
    <property type="match status" value="1"/>
</dbReference>
<dbReference type="UniPathway" id="UPA00223"/>
<dbReference type="GO" id="GO:0005829">
    <property type="term" value="C:cytosol"/>
    <property type="evidence" value="ECO:0007669"/>
    <property type="project" value="TreeGrafter"/>
</dbReference>
<evidence type="ECO:0000256" key="2">
    <source>
        <dbReference type="ARBA" id="ARBA00004751"/>
    </source>
</evidence>
<reference evidence="8 9" key="1">
    <citation type="submission" date="2008-06" db="EMBL/GenBank/DDBJ databases">
        <title>Complete sequence of Chloroherpeton thalassium ATCC 35110.</title>
        <authorList>
            <consortium name="US DOE Joint Genome Institute"/>
            <person name="Lucas S."/>
            <person name="Copeland A."/>
            <person name="Lapidus A."/>
            <person name="Glavina del Rio T."/>
            <person name="Dalin E."/>
            <person name="Tice H."/>
            <person name="Bruce D."/>
            <person name="Goodwin L."/>
            <person name="Pitluck S."/>
            <person name="Schmutz J."/>
            <person name="Larimer F."/>
            <person name="Land M."/>
            <person name="Hauser L."/>
            <person name="Kyrpides N."/>
            <person name="Mikhailova N."/>
            <person name="Liu Z."/>
            <person name="Li T."/>
            <person name="Zhao F."/>
            <person name="Overmann J."/>
            <person name="Bryant D.A."/>
            <person name="Richardson P."/>
        </authorList>
    </citation>
    <scope>NUCLEOTIDE SEQUENCE [LARGE SCALE GENOMIC DNA]</scope>
    <source>
        <strain evidence="9">ATCC 35110 / GB-78</strain>
    </source>
</reference>
<comment type="subcellular location">
    <subcellularLocation>
        <location evidence="1">Cytoplasm</location>
    </subcellularLocation>
</comment>
<accession>B3QY35</accession>
<dbReference type="GO" id="GO:0016874">
    <property type="term" value="F:ligase activity"/>
    <property type="evidence" value="ECO:0007669"/>
    <property type="project" value="UniProtKB-KW"/>
</dbReference>
<dbReference type="InterPro" id="IPR036969">
    <property type="entry name" value="Citrate_synthase_sf"/>
</dbReference>
<feature type="domain" description="CoA-binding" evidence="7">
    <location>
        <begin position="4"/>
        <end position="114"/>
    </location>
</feature>
<protein>
    <submittedName>
        <fullName evidence="8">ATP-citrate lyase/succinyl-CoA ligase</fullName>
    </submittedName>
</protein>
<dbReference type="GO" id="GO:0006633">
    <property type="term" value="P:fatty acid biosynthetic process"/>
    <property type="evidence" value="ECO:0007669"/>
    <property type="project" value="TreeGrafter"/>
</dbReference>
<dbReference type="GO" id="GO:0006099">
    <property type="term" value="P:tricarboxylic acid cycle"/>
    <property type="evidence" value="ECO:0007669"/>
    <property type="project" value="UniProtKB-UniPathway"/>
</dbReference>
<evidence type="ECO:0000256" key="5">
    <source>
        <dbReference type="ARBA" id="ARBA00022553"/>
    </source>
</evidence>
<keyword evidence="9" id="KW-1185">Reference proteome</keyword>
<keyword evidence="6" id="KW-0443">Lipid metabolism</keyword>
<proteinExistence type="predicted"/>
<dbReference type="GO" id="GO:0003878">
    <property type="term" value="F:ATP citrate synthase activity"/>
    <property type="evidence" value="ECO:0007669"/>
    <property type="project" value="TreeGrafter"/>
</dbReference>
<dbReference type="Proteomes" id="UP000001208">
    <property type="component" value="Chromosome"/>
</dbReference>
<dbReference type="eggNOG" id="COG0372">
    <property type="taxonomic scope" value="Bacteria"/>
</dbReference>
<keyword evidence="5" id="KW-0597">Phosphoprotein</keyword>
<dbReference type="InterPro" id="IPR016102">
    <property type="entry name" value="Succinyl-CoA_synth-like"/>
</dbReference>
<dbReference type="GO" id="GO:0016829">
    <property type="term" value="F:lyase activity"/>
    <property type="evidence" value="ECO:0007669"/>
    <property type="project" value="UniProtKB-KW"/>
</dbReference>
<dbReference type="InterPro" id="IPR016143">
    <property type="entry name" value="Citrate_synth-like_sm_a-sub"/>
</dbReference>
<dbReference type="InterPro" id="IPR002020">
    <property type="entry name" value="Citrate_synthase"/>
</dbReference>
<dbReference type="PANTHER" id="PTHR23118">
    <property type="entry name" value="ATP-CITRATE SYNTHASE"/>
    <property type="match status" value="1"/>
</dbReference>
<keyword evidence="8" id="KW-0456">Lyase</keyword>
<dbReference type="InterPro" id="IPR016142">
    <property type="entry name" value="Citrate_synth-like_lrg_a-sub"/>
</dbReference>
<dbReference type="SUPFAM" id="SSF51735">
    <property type="entry name" value="NAD(P)-binding Rossmann-fold domains"/>
    <property type="match status" value="1"/>
</dbReference>
<keyword evidence="8" id="KW-0436">Ligase</keyword>
<evidence type="ECO:0000259" key="7">
    <source>
        <dbReference type="SMART" id="SM00881"/>
    </source>
</evidence>
<dbReference type="EMBL" id="CP001100">
    <property type="protein sequence ID" value="ACF15001.1"/>
    <property type="molecule type" value="Genomic_DNA"/>
</dbReference>
<evidence type="ECO:0000313" key="8">
    <source>
        <dbReference type="EMBL" id="ACF15001.1"/>
    </source>
</evidence>
<keyword evidence="4" id="KW-0444">Lipid biosynthesis</keyword>
<dbReference type="GO" id="GO:0006085">
    <property type="term" value="P:acetyl-CoA biosynthetic process"/>
    <property type="evidence" value="ECO:0007669"/>
    <property type="project" value="TreeGrafter"/>
</dbReference>